<evidence type="ECO:0000313" key="5">
    <source>
        <dbReference type="Proteomes" id="UP000612893"/>
    </source>
</evidence>
<evidence type="ECO:0000313" key="4">
    <source>
        <dbReference type="EMBL" id="MBJ7599532.1"/>
    </source>
</evidence>
<evidence type="ECO:0000256" key="3">
    <source>
        <dbReference type="SAM" id="Phobius"/>
    </source>
</evidence>
<keyword evidence="5" id="KW-1185">Reference proteome</keyword>
<name>A0A934K2Y0_9BACT</name>
<dbReference type="HAMAP" id="MF_00973">
    <property type="entry name" value="Gluconeogen_factor"/>
    <property type="match status" value="1"/>
</dbReference>
<evidence type="ECO:0000256" key="2">
    <source>
        <dbReference type="HAMAP-Rule" id="MF_00973"/>
    </source>
</evidence>
<dbReference type="CDD" id="cd07187">
    <property type="entry name" value="YvcK_like"/>
    <property type="match status" value="1"/>
</dbReference>
<feature type="transmembrane region" description="Helical" evidence="3">
    <location>
        <begin position="21"/>
        <end position="43"/>
    </location>
</feature>
<organism evidence="4 5">
    <name type="scientific">Candidatus Nephthysia bennettiae</name>
    <dbReference type="NCBI Taxonomy" id="3127016"/>
    <lineage>
        <taxon>Bacteria</taxon>
        <taxon>Bacillati</taxon>
        <taxon>Candidatus Dormiibacterota</taxon>
        <taxon>Candidatus Dormibacteria</taxon>
        <taxon>Candidatus Dormibacterales</taxon>
        <taxon>Candidatus Dormibacteraceae</taxon>
        <taxon>Candidatus Nephthysia</taxon>
    </lineage>
</organism>
<accession>A0A934K2Y0</accession>
<dbReference type="InterPro" id="IPR038136">
    <property type="entry name" value="CofD-like_dom_sf"/>
</dbReference>
<dbReference type="NCBIfam" id="TIGR01826">
    <property type="entry name" value="CofD_related"/>
    <property type="match status" value="1"/>
</dbReference>
<dbReference type="Gene3D" id="3.40.50.10680">
    <property type="entry name" value="CofD-like domains"/>
    <property type="match status" value="1"/>
</dbReference>
<dbReference type="GO" id="GO:0008360">
    <property type="term" value="P:regulation of cell shape"/>
    <property type="evidence" value="ECO:0007669"/>
    <property type="project" value="UniProtKB-UniRule"/>
</dbReference>
<dbReference type="Pfam" id="PF01933">
    <property type="entry name" value="CofD"/>
    <property type="match status" value="1"/>
</dbReference>
<comment type="caution">
    <text evidence="4">The sequence shown here is derived from an EMBL/GenBank/DDBJ whole genome shotgun (WGS) entry which is preliminary data.</text>
</comment>
<evidence type="ECO:0000256" key="1">
    <source>
        <dbReference type="ARBA" id="ARBA00022490"/>
    </source>
</evidence>
<dbReference type="AlphaFoldDB" id="A0A934K2Y0"/>
<reference evidence="4" key="1">
    <citation type="submission" date="2020-10" db="EMBL/GenBank/DDBJ databases">
        <title>Ca. Dormibacterota MAGs.</title>
        <authorList>
            <person name="Montgomery K."/>
        </authorList>
    </citation>
    <scope>NUCLEOTIDE SEQUENCE [LARGE SCALE GENOMIC DNA]</scope>
    <source>
        <strain evidence="4">SC8812_S17_10</strain>
    </source>
</reference>
<gene>
    <name evidence="4" type="ORF">JF922_15820</name>
</gene>
<keyword evidence="3" id="KW-0472">Membrane</keyword>
<dbReference type="RefSeq" id="WP_338203052.1">
    <property type="nucleotide sequence ID" value="NZ_JAEKNR010000155.1"/>
</dbReference>
<proteinExistence type="inferred from homology"/>
<dbReference type="PANTHER" id="PTHR30135">
    <property type="entry name" value="UNCHARACTERIZED PROTEIN YVCK-RELATED"/>
    <property type="match status" value="1"/>
</dbReference>
<dbReference type="SUPFAM" id="SSF142338">
    <property type="entry name" value="CofD-like"/>
    <property type="match status" value="1"/>
</dbReference>
<dbReference type="EMBL" id="JAEKNR010000155">
    <property type="protein sequence ID" value="MBJ7599532.1"/>
    <property type="molecule type" value="Genomic_DNA"/>
</dbReference>
<dbReference type="InterPro" id="IPR002882">
    <property type="entry name" value="CofD"/>
</dbReference>
<protein>
    <recommendedName>
        <fullName evidence="2">Putative gluconeogenesis factor</fullName>
    </recommendedName>
</protein>
<comment type="subcellular location">
    <subcellularLocation>
        <location evidence="2">Cytoplasm</location>
    </subcellularLocation>
</comment>
<dbReference type="InterPro" id="IPR010119">
    <property type="entry name" value="Gluconeogen_factor"/>
</dbReference>
<dbReference type="PANTHER" id="PTHR30135:SF3">
    <property type="entry name" value="GLUCONEOGENESIS FACTOR-RELATED"/>
    <property type="match status" value="1"/>
</dbReference>
<keyword evidence="3" id="KW-0812">Transmembrane</keyword>
<comment type="similarity">
    <text evidence="2">Belongs to the gluconeogenesis factor family.</text>
</comment>
<feature type="transmembrane region" description="Helical" evidence="3">
    <location>
        <begin position="67"/>
        <end position="86"/>
    </location>
</feature>
<keyword evidence="3" id="KW-1133">Transmembrane helix</keyword>
<dbReference type="GO" id="GO:0005737">
    <property type="term" value="C:cytoplasm"/>
    <property type="evidence" value="ECO:0007669"/>
    <property type="project" value="UniProtKB-SubCell"/>
</dbReference>
<dbReference type="Proteomes" id="UP000612893">
    <property type="component" value="Unassembled WGS sequence"/>
</dbReference>
<keyword evidence="1 2" id="KW-0963">Cytoplasm</keyword>
<sequence>MALKIRSSSGWLRWLSPGLQVKRWLLLLTVSILIIDLGAAYFLKDFYQFTELPRQFYYITLQFLPRWLRGVIFGFAGIGLLVFSFVQLQRSVLGPFLPGGERSVAELIYSFRTRSRGPRLVAIGGGTGMSTLLRGLKEYTANLAAIVTVADDGGSSGRLREEYRILPPGDFRQCLVALADAEPLVKDLFNHRFKNGSLDGHSFGNLFIMAMAEVTGNFELALRESGRVLAVRGALIPSTLHDVTLVASVNGSDIEGESKIPKQNGPITRVFLKPDEAELNPEAALAIMNAELIVVGPGSLYTSILPNLMVPGMVRTIKESPALKVFVCNVASQHGETDGYNVSNYLRVLYEHVGESLFDFVIVNANLNHLPTGGQSQVIFDYREAQKLCPQVRFVAGDVVNTRIPSHHDSNKLSRLIMKRVWDA</sequence>
<comment type="function">
    <text evidence="2">Required for morphogenesis under gluconeogenic growth conditions.</text>
</comment>